<evidence type="ECO:0000256" key="3">
    <source>
        <dbReference type="ARBA" id="ARBA00022741"/>
    </source>
</evidence>
<evidence type="ECO:0000259" key="6">
    <source>
        <dbReference type="Pfam" id="PF00294"/>
    </source>
</evidence>
<dbReference type="Pfam" id="PF00294">
    <property type="entry name" value="PfkB"/>
    <property type="match status" value="1"/>
</dbReference>
<dbReference type="PANTHER" id="PTHR43085:SF1">
    <property type="entry name" value="PSEUDOURIDINE KINASE-RELATED"/>
    <property type="match status" value="1"/>
</dbReference>
<accession>A0ABS5THA6</accession>
<dbReference type="InterPro" id="IPR029056">
    <property type="entry name" value="Ribokinase-like"/>
</dbReference>
<dbReference type="SUPFAM" id="SSF53613">
    <property type="entry name" value="Ribokinase-like"/>
    <property type="match status" value="1"/>
</dbReference>
<dbReference type="RefSeq" id="WP_214156762.1">
    <property type="nucleotide sequence ID" value="NZ_JAHBAY010000006.1"/>
</dbReference>
<comment type="caution">
    <text evidence="7">The sequence shown here is derived from an EMBL/GenBank/DDBJ whole genome shotgun (WGS) entry which is preliminary data.</text>
</comment>
<reference evidence="7 8" key="1">
    <citation type="submission" date="2021-05" db="EMBL/GenBank/DDBJ databases">
        <title>Kineosporia and Streptomyces sp. nov. two new marine actinobacteria isolated from Coral.</title>
        <authorList>
            <person name="Buangrab K."/>
            <person name="Sutthacheep M."/>
            <person name="Yeemin T."/>
            <person name="Harunari E."/>
            <person name="Igarashi Y."/>
            <person name="Kanchanasin P."/>
            <person name="Tanasupawat S."/>
            <person name="Phongsopitanun W."/>
        </authorList>
    </citation>
    <scope>NUCLEOTIDE SEQUENCE [LARGE SCALE GENOMIC DNA]</scope>
    <source>
        <strain evidence="7 8">J2-2</strain>
    </source>
</reference>
<evidence type="ECO:0000313" key="8">
    <source>
        <dbReference type="Proteomes" id="UP001197247"/>
    </source>
</evidence>
<dbReference type="CDD" id="cd01167">
    <property type="entry name" value="bac_FRK"/>
    <property type="match status" value="1"/>
</dbReference>
<gene>
    <name evidence="7" type="ORF">KIH74_16125</name>
</gene>
<dbReference type="GO" id="GO:0016301">
    <property type="term" value="F:kinase activity"/>
    <property type="evidence" value="ECO:0007669"/>
    <property type="project" value="UniProtKB-KW"/>
</dbReference>
<evidence type="ECO:0000313" key="7">
    <source>
        <dbReference type="EMBL" id="MBT0770472.1"/>
    </source>
</evidence>
<dbReference type="Proteomes" id="UP001197247">
    <property type="component" value="Unassembled WGS sequence"/>
</dbReference>
<dbReference type="InterPro" id="IPR050306">
    <property type="entry name" value="PfkB_Carbo_kinase"/>
</dbReference>
<comment type="similarity">
    <text evidence="1">Belongs to the carbohydrate kinase PfkB family.</text>
</comment>
<name>A0ABS5THA6_9ACTN</name>
<organism evidence="7 8">
    <name type="scientific">Kineosporia corallincola</name>
    <dbReference type="NCBI Taxonomy" id="2835133"/>
    <lineage>
        <taxon>Bacteria</taxon>
        <taxon>Bacillati</taxon>
        <taxon>Actinomycetota</taxon>
        <taxon>Actinomycetes</taxon>
        <taxon>Kineosporiales</taxon>
        <taxon>Kineosporiaceae</taxon>
        <taxon>Kineosporia</taxon>
    </lineage>
</organism>
<proteinExistence type="inferred from homology"/>
<keyword evidence="8" id="KW-1185">Reference proteome</keyword>
<evidence type="ECO:0000256" key="1">
    <source>
        <dbReference type="ARBA" id="ARBA00010688"/>
    </source>
</evidence>
<dbReference type="PROSITE" id="PS00583">
    <property type="entry name" value="PFKB_KINASES_1"/>
    <property type="match status" value="1"/>
</dbReference>
<protein>
    <submittedName>
        <fullName evidence="7">Carbohydrate kinase</fullName>
    </submittedName>
</protein>
<keyword evidence="4 7" id="KW-0418">Kinase</keyword>
<dbReference type="PANTHER" id="PTHR43085">
    <property type="entry name" value="HEXOKINASE FAMILY MEMBER"/>
    <property type="match status" value="1"/>
</dbReference>
<evidence type="ECO:0000256" key="5">
    <source>
        <dbReference type="ARBA" id="ARBA00022840"/>
    </source>
</evidence>
<dbReference type="InterPro" id="IPR011611">
    <property type="entry name" value="PfkB_dom"/>
</dbReference>
<feature type="domain" description="Carbohydrate kinase PfkB" evidence="6">
    <location>
        <begin position="2"/>
        <end position="296"/>
    </location>
</feature>
<keyword evidence="3" id="KW-0547">Nucleotide-binding</keyword>
<keyword evidence="5" id="KW-0067">ATP-binding</keyword>
<evidence type="ECO:0000256" key="4">
    <source>
        <dbReference type="ARBA" id="ARBA00022777"/>
    </source>
</evidence>
<dbReference type="Gene3D" id="3.40.1190.20">
    <property type="match status" value="1"/>
</dbReference>
<dbReference type="EMBL" id="JAHBAY010000006">
    <property type="protein sequence ID" value="MBT0770472.1"/>
    <property type="molecule type" value="Genomic_DNA"/>
</dbReference>
<dbReference type="PROSITE" id="PS00584">
    <property type="entry name" value="PFKB_KINASES_2"/>
    <property type="match status" value="1"/>
</dbReference>
<dbReference type="InterPro" id="IPR002173">
    <property type="entry name" value="Carboh/pur_kinase_PfkB_CS"/>
</dbReference>
<sequence>MDEVLVIGEALVDIVTAPGKPPAEHPGGSPANVAIGLARLGIDTRLLTRIGDDARGRQIAAHLHDSGVGLVEGSVTAGATSTATARLDAQGVASYEFALDWALPRRSIENVRAVHTGSIGATLAPGGDEVLRTIEENAGRVVISYDPNARPALMGSREQALERIERIVRAADVVKVSDEDLDWLLPGVDPLQVIENWRAAGPALVVLTRGGEGAVGVLASGLVEVPAPKIAVADTVGAGDALMAGLLDGLDRAGLLTPSAVGDLRTRSAADLAPLLAHAVKVAALTCTRAGAQPPTRSELDAWTP</sequence>
<evidence type="ECO:0000256" key="2">
    <source>
        <dbReference type="ARBA" id="ARBA00022679"/>
    </source>
</evidence>
<keyword evidence="2" id="KW-0808">Transferase</keyword>